<dbReference type="NCBIfam" id="TIGR00018">
    <property type="entry name" value="panC"/>
    <property type="match status" value="1"/>
</dbReference>
<feature type="binding site" evidence="8">
    <location>
        <position position="64"/>
    </location>
    <ligand>
        <name>beta-alanine</name>
        <dbReference type="ChEBI" id="CHEBI:57966"/>
    </ligand>
</feature>
<dbReference type="GO" id="GO:0005829">
    <property type="term" value="C:cytosol"/>
    <property type="evidence" value="ECO:0007669"/>
    <property type="project" value="TreeGrafter"/>
</dbReference>
<feature type="binding site" evidence="8">
    <location>
        <position position="160"/>
    </location>
    <ligand>
        <name>(R)-pantoate</name>
        <dbReference type="ChEBI" id="CHEBI:15980"/>
    </ligand>
</feature>
<comment type="function">
    <text evidence="8">Catalyzes the condensation of pantoate with beta-alanine in an ATP-dependent reaction via a pantoyl-adenylate intermediate.</text>
</comment>
<evidence type="ECO:0000256" key="1">
    <source>
        <dbReference type="ARBA" id="ARBA00004990"/>
    </source>
</evidence>
<feature type="binding site" evidence="8">
    <location>
        <begin position="154"/>
        <end position="157"/>
    </location>
    <ligand>
        <name>ATP</name>
        <dbReference type="ChEBI" id="CHEBI:30616"/>
    </ligand>
</feature>
<evidence type="ECO:0000256" key="8">
    <source>
        <dbReference type="HAMAP-Rule" id="MF_00158"/>
    </source>
</evidence>
<evidence type="ECO:0000313" key="9">
    <source>
        <dbReference type="EMBL" id="STC69118.1"/>
    </source>
</evidence>
<comment type="subunit">
    <text evidence="8">Homodimer.</text>
</comment>
<comment type="catalytic activity">
    <reaction evidence="7 8">
        <text>(R)-pantoate + beta-alanine + ATP = (R)-pantothenate + AMP + diphosphate + H(+)</text>
        <dbReference type="Rhea" id="RHEA:10912"/>
        <dbReference type="ChEBI" id="CHEBI:15378"/>
        <dbReference type="ChEBI" id="CHEBI:15980"/>
        <dbReference type="ChEBI" id="CHEBI:29032"/>
        <dbReference type="ChEBI" id="CHEBI:30616"/>
        <dbReference type="ChEBI" id="CHEBI:33019"/>
        <dbReference type="ChEBI" id="CHEBI:57966"/>
        <dbReference type="ChEBI" id="CHEBI:456215"/>
        <dbReference type="EC" id="6.3.2.1"/>
    </reaction>
</comment>
<comment type="subcellular location">
    <subcellularLocation>
        <location evidence="8">Cytoplasm</location>
    </subcellularLocation>
</comment>
<dbReference type="RefSeq" id="WP_018581221.1">
    <property type="nucleotide sequence ID" value="NZ_UFXQ01000001.1"/>
</dbReference>
<accession>A0A376CN76</accession>
<dbReference type="EC" id="6.3.2.1" evidence="8"/>
<dbReference type="PANTHER" id="PTHR21299">
    <property type="entry name" value="CYTIDYLATE KINASE/PANTOATE-BETA-ALANINE LIGASE"/>
    <property type="match status" value="1"/>
</dbReference>
<dbReference type="GO" id="GO:0005524">
    <property type="term" value="F:ATP binding"/>
    <property type="evidence" value="ECO:0007669"/>
    <property type="project" value="UniProtKB-KW"/>
</dbReference>
<organism evidence="9 10">
    <name type="scientific">Corynebacterium pilosum</name>
    <dbReference type="NCBI Taxonomy" id="35756"/>
    <lineage>
        <taxon>Bacteria</taxon>
        <taxon>Bacillati</taxon>
        <taxon>Actinomycetota</taxon>
        <taxon>Actinomycetes</taxon>
        <taxon>Mycobacteriales</taxon>
        <taxon>Corynebacteriaceae</taxon>
        <taxon>Corynebacterium</taxon>
    </lineage>
</organism>
<dbReference type="Proteomes" id="UP000254467">
    <property type="component" value="Unassembled WGS sequence"/>
</dbReference>
<feature type="active site" description="Proton donor" evidence="8">
    <location>
        <position position="40"/>
    </location>
</feature>
<protein>
    <recommendedName>
        <fullName evidence="8">Pantothenate synthetase</fullName>
        <shortName evidence="8">PS</shortName>
        <ecNumber evidence="8">6.3.2.1</ecNumber>
    </recommendedName>
    <alternativeName>
        <fullName evidence="8">Pantoate--beta-alanine ligase</fullName>
    </alternativeName>
    <alternativeName>
        <fullName evidence="8">Pantoate-activating enzyme</fullName>
    </alternativeName>
</protein>
<dbReference type="InterPro" id="IPR014729">
    <property type="entry name" value="Rossmann-like_a/b/a_fold"/>
</dbReference>
<evidence type="ECO:0000256" key="5">
    <source>
        <dbReference type="ARBA" id="ARBA00022741"/>
    </source>
</evidence>
<evidence type="ECO:0000256" key="3">
    <source>
        <dbReference type="ARBA" id="ARBA00022598"/>
    </source>
</evidence>
<proteinExistence type="inferred from homology"/>
<dbReference type="InterPro" id="IPR003721">
    <property type="entry name" value="Pantoate_ligase"/>
</dbReference>
<keyword evidence="5 8" id="KW-0547">Nucleotide-binding</keyword>
<evidence type="ECO:0000313" key="10">
    <source>
        <dbReference type="Proteomes" id="UP000254467"/>
    </source>
</evidence>
<dbReference type="PANTHER" id="PTHR21299:SF1">
    <property type="entry name" value="PANTOATE--BETA-ALANINE LIGASE"/>
    <property type="match status" value="1"/>
</dbReference>
<evidence type="ECO:0000256" key="4">
    <source>
        <dbReference type="ARBA" id="ARBA00022655"/>
    </source>
</evidence>
<dbReference type="STRING" id="35756.GCA_001044155_00412"/>
<feature type="binding site" evidence="8">
    <location>
        <begin position="33"/>
        <end position="40"/>
    </location>
    <ligand>
        <name>ATP</name>
        <dbReference type="ChEBI" id="CHEBI:30616"/>
    </ligand>
</feature>
<keyword evidence="10" id="KW-1185">Reference proteome</keyword>
<keyword evidence="3 8" id="KW-0436">Ligase</keyword>
<dbReference type="SUPFAM" id="SSF52374">
    <property type="entry name" value="Nucleotidylyl transferase"/>
    <property type="match status" value="1"/>
</dbReference>
<dbReference type="InterPro" id="IPR042176">
    <property type="entry name" value="Pantoate_ligase_C"/>
</dbReference>
<dbReference type="HAMAP" id="MF_00158">
    <property type="entry name" value="PanC"/>
    <property type="match status" value="1"/>
</dbReference>
<dbReference type="UniPathway" id="UPA00028">
    <property type="reaction ID" value="UER00005"/>
</dbReference>
<evidence type="ECO:0000256" key="7">
    <source>
        <dbReference type="ARBA" id="ARBA00048258"/>
    </source>
</evidence>
<feature type="binding site" evidence="8">
    <location>
        <position position="64"/>
    </location>
    <ligand>
        <name>(R)-pantoate</name>
        <dbReference type="ChEBI" id="CHEBI:15980"/>
    </ligand>
</feature>
<feature type="binding site" evidence="8">
    <location>
        <begin position="191"/>
        <end position="194"/>
    </location>
    <ligand>
        <name>ATP</name>
        <dbReference type="ChEBI" id="CHEBI:30616"/>
    </ligand>
</feature>
<evidence type="ECO:0000256" key="6">
    <source>
        <dbReference type="ARBA" id="ARBA00022840"/>
    </source>
</evidence>
<comment type="similarity">
    <text evidence="2 8">Belongs to the pantothenate synthetase family.</text>
</comment>
<sequence>MLVVSTRAELSRVLANIKGKDGGAGTVGLVPTMGALHSGHAALMRAARAECDVVVVSDFVNPLQFTDLGDCDDYRLYPRDLEGDADVCRRAGVDILFAPSVEEMYPSGVPAVWVRAGELGEVYEGASRPGHFDGVATVVSILFHLVGPDRAYFGQKDAQQVVVLRRMVADLHFPVEIVAVPIQRTSEGLAESSRNQRLSAQGKADALALSRALREVETRPVDEVRAELAAAQGVVLDYFELVDPATMRLLQDPAQRPALAIVAAEVEGVRLLDNAILGITTAKESASTSARTQQR</sequence>
<dbReference type="GO" id="GO:0004592">
    <property type="term" value="F:pantoate-beta-alanine ligase activity"/>
    <property type="evidence" value="ECO:0007669"/>
    <property type="project" value="UniProtKB-UniRule"/>
</dbReference>
<dbReference type="Gene3D" id="3.40.50.620">
    <property type="entry name" value="HUPs"/>
    <property type="match status" value="1"/>
</dbReference>
<name>A0A376CN76_9CORY</name>
<dbReference type="EMBL" id="UFXQ01000001">
    <property type="protein sequence ID" value="STC69118.1"/>
    <property type="molecule type" value="Genomic_DNA"/>
</dbReference>
<dbReference type="CDD" id="cd00560">
    <property type="entry name" value="PanC"/>
    <property type="match status" value="1"/>
</dbReference>
<keyword evidence="4 8" id="KW-0566">Pantothenate biosynthesis</keyword>
<comment type="pathway">
    <text evidence="1 8">Cofactor biosynthesis; (R)-pantothenate biosynthesis; (R)-pantothenate from (R)-pantoate and beta-alanine: step 1/1.</text>
</comment>
<evidence type="ECO:0000256" key="2">
    <source>
        <dbReference type="ARBA" id="ARBA00009256"/>
    </source>
</evidence>
<keyword evidence="8" id="KW-0963">Cytoplasm</keyword>
<gene>
    <name evidence="9" type="primary">panC_2</name>
    <name evidence="8" type="synonym">panC</name>
    <name evidence="9" type="ORF">NCTC11862_00898</name>
</gene>
<reference evidence="9 10" key="1">
    <citation type="submission" date="2018-06" db="EMBL/GenBank/DDBJ databases">
        <authorList>
            <consortium name="Pathogen Informatics"/>
            <person name="Doyle S."/>
        </authorList>
    </citation>
    <scope>NUCLEOTIDE SEQUENCE [LARGE SCALE GENOMIC DNA]</scope>
    <source>
        <strain evidence="9 10">NCTC11862</strain>
    </source>
</reference>
<dbReference type="Pfam" id="PF02569">
    <property type="entry name" value="Pantoate_ligase"/>
    <property type="match status" value="1"/>
</dbReference>
<dbReference type="OrthoDB" id="9773087at2"/>
<dbReference type="Gene3D" id="3.30.1300.10">
    <property type="entry name" value="Pantoate-beta-alanine ligase, C-terminal domain"/>
    <property type="match status" value="1"/>
</dbReference>
<dbReference type="AlphaFoldDB" id="A0A376CN76"/>
<comment type="caution">
    <text evidence="8">Lacks conserved residue(s) required for the propagation of feature annotation.</text>
</comment>
<keyword evidence="6 8" id="KW-0067">ATP-binding</keyword>
<dbReference type="GO" id="GO:0015940">
    <property type="term" value="P:pantothenate biosynthetic process"/>
    <property type="evidence" value="ECO:0007669"/>
    <property type="project" value="UniProtKB-UniRule"/>
</dbReference>
<comment type="miscellaneous">
    <text evidence="8">The reaction proceeds by a bi uni uni bi ping pong mechanism.</text>
</comment>